<dbReference type="InterPro" id="IPR038763">
    <property type="entry name" value="DHH_sf"/>
</dbReference>
<organism evidence="9">
    <name type="scientific">hydrothermal vent metagenome</name>
    <dbReference type="NCBI Taxonomy" id="652676"/>
    <lineage>
        <taxon>unclassified sequences</taxon>
        <taxon>metagenomes</taxon>
        <taxon>ecological metagenomes</taxon>
    </lineage>
</organism>
<feature type="domain" description="DHHA1" evidence="7">
    <location>
        <begin position="364"/>
        <end position="457"/>
    </location>
</feature>
<dbReference type="Pfam" id="PF02272">
    <property type="entry name" value="DHHA1"/>
    <property type="match status" value="1"/>
</dbReference>
<dbReference type="NCBIfam" id="TIGR00644">
    <property type="entry name" value="recJ"/>
    <property type="match status" value="1"/>
</dbReference>
<reference evidence="9" key="1">
    <citation type="submission" date="2018-06" db="EMBL/GenBank/DDBJ databases">
        <authorList>
            <person name="Zhirakovskaya E."/>
        </authorList>
    </citation>
    <scope>NUCLEOTIDE SEQUENCE</scope>
</reference>
<evidence type="ECO:0000259" key="6">
    <source>
        <dbReference type="Pfam" id="PF01368"/>
    </source>
</evidence>
<feature type="domain" description="DDH" evidence="6">
    <location>
        <begin position="74"/>
        <end position="234"/>
    </location>
</feature>
<evidence type="ECO:0000256" key="5">
    <source>
        <dbReference type="ARBA" id="ARBA00022839"/>
    </source>
</evidence>
<dbReference type="InterPro" id="IPR051673">
    <property type="entry name" value="SSDNA_exonuclease_RecJ"/>
</dbReference>
<proteinExistence type="inferred from homology"/>
<dbReference type="Pfam" id="PF17768">
    <property type="entry name" value="RecJ_OB"/>
    <property type="match status" value="1"/>
</dbReference>
<evidence type="ECO:0000259" key="7">
    <source>
        <dbReference type="Pfam" id="PF02272"/>
    </source>
</evidence>
<accession>A0A3B1ABH0</accession>
<dbReference type="InterPro" id="IPR001667">
    <property type="entry name" value="DDH_dom"/>
</dbReference>
<sequence length="577" mass="64414">MESEIKIIRNEIMDEAVSLPETLHPMLKQIFLARGVTASTQIEHTFDHLLPFDELKNINNAADILLDHIQQQKHILIVGDYDVDGATSCTVAIRVLRAFGVQHVDYLVPNRFEYGYGLTPEIVEVAKSKKPDLIVTVDNGIASIDGVNHANKLGIQVLITDHHLPANTVPDAAAIVNPNQQGDEFKSKHLAGVGVIFYVMLALRARLRAINWFEQQNIKEPNLANYLDLVALGTVADVVKMDHNNRILVAQGLKRIRSGQACAGIKALLKVAGRDETKIVSSDLGFSVGPRLNAAGRLDDISIGIECLLSDDIDNALEKAQILDTFNRERRKIEQGMREQAKQYIEKFTAQTSTEQLPNGLCIYDPGFHEGVIGIVAGRIKEQMHRPTIVFAKSSDRQIKGSARSIAGIHIRDVLDRIATLHPELLSKFGGHAMAAGLTLQQQDFTKFEKAFNDVITDLIDDDTLQRVIHSDGSLQPTDITLEMAELLQNFAPWGQGFPEPQFDGEFELIQRRIVGEHHLKMVIKYGELAIDAIAFQTTDHDWPEQVNRVELVYKLNVNEFNGRRSVQFLVEHIKPV</sequence>
<dbReference type="GO" id="GO:0006281">
    <property type="term" value="P:DNA repair"/>
    <property type="evidence" value="ECO:0007669"/>
    <property type="project" value="InterPro"/>
</dbReference>
<evidence type="ECO:0000259" key="8">
    <source>
        <dbReference type="Pfam" id="PF17768"/>
    </source>
</evidence>
<evidence type="ECO:0000256" key="4">
    <source>
        <dbReference type="ARBA" id="ARBA00022801"/>
    </source>
</evidence>
<evidence type="ECO:0000256" key="3">
    <source>
        <dbReference type="ARBA" id="ARBA00022722"/>
    </source>
</evidence>
<feature type="domain" description="RecJ OB" evidence="8">
    <location>
        <begin position="472"/>
        <end position="573"/>
    </location>
</feature>
<dbReference type="AlphaFoldDB" id="A0A3B1ABH0"/>
<evidence type="ECO:0000313" key="9">
    <source>
        <dbReference type="EMBL" id="VAW98920.1"/>
    </source>
</evidence>
<dbReference type="Pfam" id="PF01368">
    <property type="entry name" value="DHH"/>
    <property type="match status" value="1"/>
</dbReference>
<dbReference type="SUPFAM" id="SSF64182">
    <property type="entry name" value="DHH phosphoesterases"/>
    <property type="match status" value="1"/>
</dbReference>
<protein>
    <recommendedName>
        <fullName evidence="2">Single-stranded-DNA-specific exonuclease RecJ</fullName>
    </recommendedName>
</protein>
<dbReference type="Gene3D" id="3.90.1640.30">
    <property type="match status" value="1"/>
</dbReference>
<keyword evidence="4" id="KW-0378">Hydrolase</keyword>
<name>A0A3B1ABH0_9ZZZZ</name>
<dbReference type="GO" id="GO:0006310">
    <property type="term" value="P:DNA recombination"/>
    <property type="evidence" value="ECO:0007669"/>
    <property type="project" value="InterPro"/>
</dbReference>
<keyword evidence="3" id="KW-0540">Nuclease</keyword>
<dbReference type="FunFam" id="3.90.1640.30:FF:000001">
    <property type="entry name" value="Single-stranded-DNA-specific exonuclease RecJ"/>
    <property type="match status" value="1"/>
</dbReference>
<dbReference type="Gene3D" id="3.10.310.30">
    <property type="match status" value="1"/>
</dbReference>
<dbReference type="InterPro" id="IPR003156">
    <property type="entry name" value="DHHA1_dom"/>
</dbReference>
<dbReference type="EMBL" id="UOFR01000063">
    <property type="protein sequence ID" value="VAW98920.1"/>
    <property type="molecule type" value="Genomic_DNA"/>
</dbReference>
<gene>
    <name evidence="9" type="ORF">MNBD_GAMMA21-450</name>
</gene>
<dbReference type="InterPro" id="IPR004610">
    <property type="entry name" value="RecJ"/>
</dbReference>
<dbReference type="GO" id="GO:0008409">
    <property type="term" value="F:5'-3' exonuclease activity"/>
    <property type="evidence" value="ECO:0007669"/>
    <property type="project" value="InterPro"/>
</dbReference>
<dbReference type="InterPro" id="IPR041122">
    <property type="entry name" value="RecJ_OB"/>
</dbReference>
<dbReference type="PANTHER" id="PTHR30255:SF2">
    <property type="entry name" value="SINGLE-STRANDED-DNA-SPECIFIC EXONUCLEASE RECJ"/>
    <property type="match status" value="1"/>
</dbReference>
<evidence type="ECO:0000256" key="2">
    <source>
        <dbReference type="ARBA" id="ARBA00019841"/>
    </source>
</evidence>
<dbReference type="PANTHER" id="PTHR30255">
    <property type="entry name" value="SINGLE-STRANDED-DNA-SPECIFIC EXONUCLEASE RECJ"/>
    <property type="match status" value="1"/>
</dbReference>
<dbReference type="GO" id="GO:0003676">
    <property type="term" value="F:nucleic acid binding"/>
    <property type="evidence" value="ECO:0007669"/>
    <property type="project" value="InterPro"/>
</dbReference>
<evidence type="ECO:0000256" key="1">
    <source>
        <dbReference type="ARBA" id="ARBA00005915"/>
    </source>
</evidence>
<comment type="similarity">
    <text evidence="1">Belongs to the RecJ family.</text>
</comment>
<keyword evidence="5 9" id="KW-0269">Exonuclease</keyword>